<evidence type="ECO:0000313" key="2">
    <source>
        <dbReference type="EMBL" id="OEU23405.1"/>
    </source>
</evidence>
<keyword evidence="1" id="KW-0812">Transmembrane</keyword>
<dbReference type="EMBL" id="KV784353">
    <property type="protein sequence ID" value="OEU23405.1"/>
    <property type="molecule type" value="Genomic_DNA"/>
</dbReference>
<evidence type="ECO:0000256" key="1">
    <source>
        <dbReference type="SAM" id="Phobius"/>
    </source>
</evidence>
<evidence type="ECO:0000313" key="3">
    <source>
        <dbReference type="Proteomes" id="UP000095751"/>
    </source>
</evidence>
<keyword evidence="1" id="KW-1133">Transmembrane helix</keyword>
<protein>
    <recommendedName>
        <fullName evidence="4">TLC domain-containing protein</fullName>
    </recommendedName>
</protein>
<dbReference type="KEGG" id="fcy:FRACYDRAFT_233578"/>
<proteinExistence type="predicted"/>
<name>A0A1E7FZ39_9STRA</name>
<keyword evidence="3" id="KW-1185">Reference proteome</keyword>
<feature type="transmembrane region" description="Helical" evidence="1">
    <location>
        <begin position="12"/>
        <end position="39"/>
    </location>
</feature>
<sequence>MNSNIWLRSARVLVGALFIPFSWQLIGIPAAWLLFGYPIGRLLIVSVEDRFLSPSPHPVVVHFIHLTSGVYFVTRFICFMLVYYAVFYYYHGENDTAYMLILGVHFIIIGCMYIFLLCYGLYFNLNIEEIVAKYDKEFNKERMDNNKEYDHNHEMEKLELL</sequence>
<reference evidence="2 3" key="1">
    <citation type="submission" date="2016-09" db="EMBL/GenBank/DDBJ databases">
        <title>Extensive genetic diversity and differential bi-allelic expression allows diatom success in the polar Southern Ocean.</title>
        <authorList>
            <consortium name="DOE Joint Genome Institute"/>
            <person name="Mock T."/>
            <person name="Otillar R.P."/>
            <person name="Strauss J."/>
            <person name="Dupont C."/>
            <person name="Frickenhaus S."/>
            <person name="Maumus F."/>
            <person name="Mcmullan M."/>
            <person name="Sanges R."/>
            <person name="Schmutz J."/>
            <person name="Toseland A."/>
            <person name="Valas R."/>
            <person name="Veluchamy A."/>
            <person name="Ward B.J."/>
            <person name="Allen A."/>
            <person name="Barry K."/>
            <person name="Falciatore A."/>
            <person name="Ferrante M."/>
            <person name="Fortunato A.E."/>
            <person name="Gloeckner G."/>
            <person name="Gruber A."/>
            <person name="Hipkin R."/>
            <person name="Janech M."/>
            <person name="Kroth P."/>
            <person name="Leese F."/>
            <person name="Lindquist E."/>
            <person name="Lyon B.R."/>
            <person name="Martin J."/>
            <person name="Mayer C."/>
            <person name="Parker M."/>
            <person name="Quesneville H."/>
            <person name="Raymond J."/>
            <person name="Uhlig C."/>
            <person name="Valentin K.U."/>
            <person name="Worden A.Z."/>
            <person name="Armbrust E.V."/>
            <person name="Bowler C."/>
            <person name="Green B."/>
            <person name="Moulton V."/>
            <person name="Van Oosterhout C."/>
            <person name="Grigoriev I."/>
        </authorList>
    </citation>
    <scope>NUCLEOTIDE SEQUENCE [LARGE SCALE GENOMIC DNA]</scope>
    <source>
        <strain evidence="2 3">CCMP1102</strain>
    </source>
</reference>
<evidence type="ECO:0008006" key="4">
    <source>
        <dbReference type="Google" id="ProtNLM"/>
    </source>
</evidence>
<dbReference type="InParanoid" id="A0A1E7FZ39"/>
<feature type="transmembrane region" description="Helical" evidence="1">
    <location>
        <begin position="98"/>
        <end position="122"/>
    </location>
</feature>
<organism evidence="2 3">
    <name type="scientific">Fragilariopsis cylindrus CCMP1102</name>
    <dbReference type="NCBI Taxonomy" id="635003"/>
    <lineage>
        <taxon>Eukaryota</taxon>
        <taxon>Sar</taxon>
        <taxon>Stramenopiles</taxon>
        <taxon>Ochrophyta</taxon>
        <taxon>Bacillariophyta</taxon>
        <taxon>Bacillariophyceae</taxon>
        <taxon>Bacillariophycidae</taxon>
        <taxon>Bacillariales</taxon>
        <taxon>Bacillariaceae</taxon>
        <taxon>Fragilariopsis</taxon>
    </lineage>
</organism>
<keyword evidence="1" id="KW-0472">Membrane</keyword>
<dbReference type="Proteomes" id="UP000095751">
    <property type="component" value="Unassembled WGS sequence"/>
</dbReference>
<accession>A0A1E7FZ39</accession>
<gene>
    <name evidence="2" type="ORF">FRACYDRAFT_233578</name>
</gene>
<dbReference type="AlphaFoldDB" id="A0A1E7FZ39"/>
<feature type="transmembrane region" description="Helical" evidence="1">
    <location>
        <begin position="59"/>
        <end position="86"/>
    </location>
</feature>